<dbReference type="InterPro" id="IPR036942">
    <property type="entry name" value="Beta-barrel_TonB_sf"/>
</dbReference>
<gene>
    <name evidence="5" type="ORF">FA048_18575</name>
</gene>
<evidence type="ECO:0000259" key="4">
    <source>
        <dbReference type="Pfam" id="PF14905"/>
    </source>
</evidence>
<evidence type="ECO:0000313" key="6">
    <source>
        <dbReference type="Proteomes" id="UP000309488"/>
    </source>
</evidence>
<evidence type="ECO:0000256" key="3">
    <source>
        <dbReference type="ARBA" id="ARBA00023237"/>
    </source>
</evidence>
<dbReference type="Gene3D" id="2.40.170.20">
    <property type="entry name" value="TonB-dependent receptor, beta-barrel domain"/>
    <property type="match status" value="1"/>
</dbReference>
<comment type="caution">
    <text evidence="5">The sequence shown here is derived from an EMBL/GenBank/DDBJ whole genome shotgun (WGS) entry which is preliminary data.</text>
</comment>
<dbReference type="PANTHER" id="PTHR40980:SF4">
    <property type="entry name" value="TONB-DEPENDENT RECEPTOR-LIKE BETA-BARREL DOMAIN-CONTAINING PROTEIN"/>
    <property type="match status" value="1"/>
</dbReference>
<name>A0A4U1CGE8_9SPHI</name>
<organism evidence="5 6">
    <name type="scientific">Pedobacter polaris</name>
    <dbReference type="NCBI Taxonomy" id="2571273"/>
    <lineage>
        <taxon>Bacteria</taxon>
        <taxon>Pseudomonadati</taxon>
        <taxon>Bacteroidota</taxon>
        <taxon>Sphingobacteriia</taxon>
        <taxon>Sphingobacteriales</taxon>
        <taxon>Sphingobacteriaceae</taxon>
        <taxon>Pedobacter</taxon>
    </lineage>
</organism>
<comment type="subcellular location">
    <subcellularLocation>
        <location evidence="1">Cell outer membrane</location>
    </subcellularLocation>
</comment>
<dbReference type="Gene3D" id="2.170.130.10">
    <property type="entry name" value="TonB-dependent receptor, plug domain"/>
    <property type="match status" value="1"/>
</dbReference>
<dbReference type="OrthoDB" id="606851at2"/>
<dbReference type="InterPro" id="IPR041700">
    <property type="entry name" value="OMP_b-brl_3"/>
</dbReference>
<accession>A0A4U1CGE8</accession>
<evidence type="ECO:0000313" key="5">
    <source>
        <dbReference type="EMBL" id="TKC05718.1"/>
    </source>
</evidence>
<keyword evidence="5" id="KW-0675">Receptor</keyword>
<keyword evidence="3" id="KW-0998">Cell outer membrane</keyword>
<proteinExistence type="predicted"/>
<keyword evidence="6" id="KW-1185">Reference proteome</keyword>
<dbReference type="PANTHER" id="PTHR40980">
    <property type="entry name" value="PLUG DOMAIN-CONTAINING PROTEIN"/>
    <property type="match status" value="1"/>
</dbReference>
<dbReference type="SUPFAM" id="SSF56935">
    <property type="entry name" value="Porins"/>
    <property type="match status" value="1"/>
</dbReference>
<dbReference type="Pfam" id="PF14905">
    <property type="entry name" value="OMP_b-brl_3"/>
    <property type="match status" value="1"/>
</dbReference>
<dbReference type="Pfam" id="PF13620">
    <property type="entry name" value="CarboxypepD_reg"/>
    <property type="match status" value="1"/>
</dbReference>
<dbReference type="EMBL" id="SWBR01000005">
    <property type="protein sequence ID" value="TKC05718.1"/>
    <property type="molecule type" value="Genomic_DNA"/>
</dbReference>
<reference evidence="5 6" key="1">
    <citation type="submission" date="2019-04" db="EMBL/GenBank/DDBJ databases">
        <title>Pedobacter sp. RP-3-22 sp. nov., isolated from Arctic soil.</title>
        <authorList>
            <person name="Dahal R.H."/>
            <person name="Kim D.-U."/>
        </authorList>
    </citation>
    <scope>NUCLEOTIDE SEQUENCE [LARGE SCALE GENOMIC DNA]</scope>
    <source>
        <strain evidence="5 6">RP-3-22</strain>
    </source>
</reference>
<evidence type="ECO:0000256" key="2">
    <source>
        <dbReference type="ARBA" id="ARBA00023136"/>
    </source>
</evidence>
<dbReference type="AlphaFoldDB" id="A0A4U1CGE8"/>
<protein>
    <submittedName>
        <fullName evidence="5">TonB-dependent receptor</fullName>
    </submittedName>
</protein>
<feature type="domain" description="Outer membrane protein beta-barrel" evidence="4">
    <location>
        <begin position="378"/>
        <end position="782"/>
    </location>
</feature>
<dbReference type="InterPro" id="IPR037066">
    <property type="entry name" value="Plug_dom_sf"/>
</dbReference>
<keyword evidence="2" id="KW-0472">Membrane</keyword>
<dbReference type="GO" id="GO:0009279">
    <property type="term" value="C:cell outer membrane"/>
    <property type="evidence" value="ECO:0007669"/>
    <property type="project" value="UniProtKB-SubCell"/>
</dbReference>
<sequence>MCISKTTLLILSCFLINFKVLAQTVSFKIKGRVLNESYQVLSAASISLFNLENKELIKSISKSNGEFEIIYNIKGTYSLIVKHTGYQDYKSAIFELSDKDFGIISLTSNAQTLNEVVVQSKQNLIEVDANSIIYNVSKSITAQGGNALDALKNAPGIFIDNNNSISLNGKQGAMILLDGKQTYLSSKEIVDLLRSMPASGIKSIEIINSPTAKYDAAGSSGIINIKTLKSQVKGFNGTATAGLSYGVYLRQNQDLSFNYRNDKVNVYGSYNHFFGNYSYLYGSDRIQNGKTYDSFTDDVDKRKKMGARLGADYNINEKHTVGILVNGNFIFGGGITDTETDIGLPNSSNIDQTLKAINDYYHQNTERYNVNLNYKYEDTLGKIINIDADYGYYEKGAGNFQSNIYSTQNNIIKENYYRTLNGAKIYLKAFKVDYTTNFWKGKLETGIKYSAIQTNNNSKFYQVFNTIEVFDERRSNTFKFDENIASAYVNYKKPLGKWVLQAGLRVENSASEGELAFKIKGIDSLENIKRNYTNLFPSFSASVKPSANHNFSFGYSRRIDRPAYNDLNPFVYLLDELSFWQGNPFLKPQLSHRFSLQYAYKSNTIISLNFAHTNQYSANITDTTSTSSIVMIPRNLGTQQNISLSLTQQYSPTKWWDITLNGTVYHIQNKIAFDQYRNLNLKQLAGRLNIQQKFKMPYQITGEVLGFLNSKRLLGANQIMTPTSQIDLGLQRNFLKNTATLRLAFTDIYKGSKANSTQNFDGFYLKNSSYFESRQIRLNFTYKFAENKAKGPRTRNSALENENGRIK</sequence>
<dbReference type="SUPFAM" id="SSF49464">
    <property type="entry name" value="Carboxypeptidase regulatory domain-like"/>
    <property type="match status" value="1"/>
</dbReference>
<evidence type="ECO:0000256" key="1">
    <source>
        <dbReference type="ARBA" id="ARBA00004442"/>
    </source>
</evidence>
<dbReference type="InterPro" id="IPR008969">
    <property type="entry name" value="CarboxyPept-like_regulatory"/>
</dbReference>
<dbReference type="Proteomes" id="UP000309488">
    <property type="component" value="Unassembled WGS sequence"/>
</dbReference>